<dbReference type="GO" id="GO:0051536">
    <property type="term" value="F:iron-sulfur cluster binding"/>
    <property type="evidence" value="ECO:0007669"/>
    <property type="project" value="UniProtKB-KW"/>
</dbReference>
<proteinExistence type="predicted"/>
<protein>
    <recommendedName>
        <fullName evidence="6">Ferredoxin</fullName>
    </recommendedName>
</protein>
<evidence type="ECO:0000256" key="2">
    <source>
        <dbReference type="ARBA" id="ARBA00022723"/>
    </source>
</evidence>
<sequence length="68" mass="7601">MRVTINKQQCVGCGLCEELLPEVFIMQNQKSRVKQEGLKKADKYEVLTIAEDCPAEAIIVSENADDES</sequence>
<dbReference type="Pfam" id="PF13370">
    <property type="entry name" value="Fer4_13"/>
    <property type="match status" value="1"/>
</dbReference>
<evidence type="ECO:0000256" key="5">
    <source>
        <dbReference type="ARBA" id="ARBA00023014"/>
    </source>
</evidence>
<comment type="function">
    <text evidence="6">Ferredoxins are iron-sulfur proteins that transfer electrons in a wide variety of metabolic reactions.</text>
</comment>
<dbReference type="OrthoDB" id="9803319at2"/>
<evidence type="ECO:0000313" key="8">
    <source>
        <dbReference type="EMBL" id="ORC37860.1"/>
    </source>
</evidence>
<organism evidence="8 9">
    <name type="scientific">Marispirochaeta aestuarii</name>
    <dbReference type="NCBI Taxonomy" id="1963862"/>
    <lineage>
        <taxon>Bacteria</taxon>
        <taxon>Pseudomonadati</taxon>
        <taxon>Spirochaetota</taxon>
        <taxon>Spirochaetia</taxon>
        <taxon>Spirochaetales</taxon>
        <taxon>Spirochaetaceae</taxon>
        <taxon>Marispirochaeta</taxon>
    </lineage>
</organism>
<dbReference type="Proteomes" id="UP000192343">
    <property type="component" value="Unassembled WGS sequence"/>
</dbReference>
<dbReference type="PROSITE" id="PS51379">
    <property type="entry name" value="4FE4S_FER_2"/>
    <property type="match status" value="1"/>
</dbReference>
<evidence type="ECO:0000259" key="7">
    <source>
        <dbReference type="PROSITE" id="PS51379"/>
    </source>
</evidence>
<evidence type="ECO:0000256" key="6">
    <source>
        <dbReference type="RuleBase" id="RU368020"/>
    </source>
</evidence>
<dbReference type="PRINTS" id="PR00352">
    <property type="entry name" value="3FE4SFRDOXIN"/>
</dbReference>
<keyword evidence="4 6" id="KW-0408">Iron</keyword>
<dbReference type="Gene3D" id="3.30.70.20">
    <property type="match status" value="1"/>
</dbReference>
<name>A0A1Y1S3I2_9SPIO</name>
<reference evidence="8 9" key="1">
    <citation type="submission" date="2017-03" db="EMBL/GenBank/DDBJ databases">
        <title>Draft Genome sequence of Marispirochaeta sp. strain JC444.</title>
        <authorList>
            <person name="Shivani Y."/>
            <person name="Subhash Y."/>
            <person name="Sasikala C."/>
            <person name="Ramana C."/>
        </authorList>
    </citation>
    <scope>NUCLEOTIDE SEQUENCE [LARGE SCALE GENOMIC DNA]</scope>
    <source>
        <strain evidence="8 9">JC444</strain>
    </source>
</reference>
<keyword evidence="9" id="KW-1185">Reference proteome</keyword>
<evidence type="ECO:0000256" key="3">
    <source>
        <dbReference type="ARBA" id="ARBA00022982"/>
    </source>
</evidence>
<feature type="domain" description="4Fe-4S ferredoxin-type" evidence="7">
    <location>
        <begin position="1"/>
        <end position="29"/>
    </location>
</feature>
<keyword evidence="5 6" id="KW-0411">Iron-sulfur</keyword>
<dbReference type="EMBL" id="MWQY01000002">
    <property type="protein sequence ID" value="ORC37860.1"/>
    <property type="molecule type" value="Genomic_DNA"/>
</dbReference>
<dbReference type="GO" id="GO:0005506">
    <property type="term" value="F:iron ion binding"/>
    <property type="evidence" value="ECO:0007669"/>
    <property type="project" value="UniProtKB-UniRule"/>
</dbReference>
<dbReference type="InterPro" id="IPR051269">
    <property type="entry name" value="Fe-S_cluster_ET"/>
</dbReference>
<evidence type="ECO:0000313" key="9">
    <source>
        <dbReference type="Proteomes" id="UP000192343"/>
    </source>
</evidence>
<dbReference type="AlphaFoldDB" id="A0A1Y1S3I2"/>
<evidence type="ECO:0000256" key="1">
    <source>
        <dbReference type="ARBA" id="ARBA00022448"/>
    </source>
</evidence>
<gene>
    <name evidence="8" type="ORF">B4O97_02335</name>
</gene>
<dbReference type="STRING" id="1963862.B4O97_02335"/>
<dbReference type="InterPro" id="IPR017896">
    <property type="entry name" value="4Fe4S_Fe-S-bd"/>
</dbReference>
<dbReference type="PANTHER" id="PTHR36923">
    <property type="entry name" value="FERREDOXIN"/>
    <property type="match status" value="1"/>
</dbReference>
<accession>A0A1Y1S3I2</accession>
<dbReference type="PANTHER" id="PTHR36923:SF3">
    <property type="entry name" value="FERREDOXIN"/>
    <property type="match status" value="1"/>
</dbReference>
<dbReference type="RefSeq" id="WP_083047933.1">
    <property type="nucleotide sequence ID" value="NZ_CAXXQO010000003.1"/>
</dbReference>
<keyword evidence="3 6" id="KW-0249">Electron transport</keyword>
<dbReference type="GO" id="GO:0009055">
    <property type="term" value="F:electron transfer activity"/>
    <property type="evidence" value="ECO:0007669"/>
    <property type="project" value="UniProtKB-UniRule"/>
</dbReference>
<keyword evidence="2 6" id="KW-0479">Metal-binding</keyword>
<keyword evidence="1 6" id="KW-0813">Transport</keyword>
<comment type="caution">
    <text evidence="8">The sequence shown here is derived from an EMBL/GenBank/DDBJ whole genome shotgun (WGS) entry which is preliminary data.</text>
</comment>
<dbReference type="InterPro" id="IPR001080">
    <property type="entry name" value="3Fe4S_ferredoxin"/>
</dbReference>
<dbReference type="SUPFAM" id="SSF54862">
    <property type="entry name" value="4Fe-4S ferredoxins"/>
    <property type="match status" value="1"/>
</dbReference>
<evidence type="ECO:0000256" key="4">
    <source>
        <dbReference type="ARBA" id="ARBA00023004"/>
    </source>
</evidence>